<dbReference type="Proteomes" id="UP000230093">
    <property type="component" value="Unassembled WGS sequence"/>
</dbReference>
<comment type="subcellular location">
    <subcellularLocation>
        <location evidence="2">Cytoplasm</location>
    </subcellularLocation>
</comment>
<feature type="domain" description="Trigger factor C-terminal" evidence="12">
    <location>
        <begin position="180"/>
        <end position="313"/>
    </location>
</feature>
<evidence type="ECO:0000259" key="11">
    <source>
        <dbReference type="Pfam" id="PF05697"/>
    </source>
</evidence>
<evidence type="ECO:0000259" key="12">
    <source>
        <dbReference type="Pfam" id="PF05698"/>
    </source>
</evidence>
<dbReference type="GO" id="GO:0043022">
    <property type="term" value="F:ribosome binding"/>
    <property type="evidence" value="ECO:0007669"/>
    <property type="project" value="TreeGrafter"/>
</dbReference>
<dbReference type="Pfam" id="PF05698">
    <property type="entry name" value="Trigger_C"/>
    <property type="match status" value="1"/>
</dbReference>
<reference evidence="14" key="1">
    <citation type="submission" date="2017-09" db="EMBL/GenBank/DDBJ databases">
        <title>Depth-based differentiation of microbial function through sediment-hosted aquifers and enrichment of novel symbionts in the deep terrestrial subsurface.</title>
        <authorList>
            <person name="Probst A.J."/>
            <person name="Ladd B."/>
            <person name="Jarett J.K."/>
            <person name="Geller-Mcgrath D.E."/>
            <person name="Sieber C.M.K."/>
            <person name="Emerson J.B."/>
            <person name="Anantharaman K."/>
            <person name="Thomas B.C."/>
            <person name="Malmstrom R."/>
            <person name="Stieglmeier M."/>
            <person name="Klingl A."/>
            <person name="Woyke T."/>
            <person name="Ryan C.M."/>
            <person name="Banfield J.F."/>
        </authorList>
    </citation>
    <scope>NUCLEOTIDE SEQUENCE [LARGE SCALE GENOMIC DNA]</scope>
</reference>
<dbReference type="GO" id="GO:0044183">
    <property type="term" value="F:protein folding chaperone"/>
    <property type="evidence" value="ECO:0007669"/>
    <property type="project" value="TreeGrafter"/>
</dbReference>
<comment type="similarity">
    <text evidence="3">Belongs to the FKBP-type PPIase family. Tig subfamily.</text>
</comment>
<evidence type="ECO:0000313" key="13">
    <source>
        <dbReference type="EMBL" id="PIS09654.1"/>
    </source>
</evidence>
<evidence type="ECO:0000256" key="4">
    <source>
        <dbReference type="ARBA" id="ARBA00013194"/>
    </source>
</evidence>
<dbReference type="SUPFAM" id="SSF102735">
    <property type="entry name" value="Trigger factor ribosome-binding domain"/>
    <property type="match status" value="1"/>
</dbReference>
<proteinExistence type="inferred from homology"/>
<dbReference type="InterPro" id="IPR008880">
    <property type="entry name" value="Trigger_fac_C"/>
</dbReference>
<dbReference type="InterPro" id="IPR005215">
    <property type="entry name" value="Trig_fac"/>
</dbReference>
<comment type="catalytic activity">
    <reaction evidence="1">
        <text>[protein]-peptidylproline (omega=180) = [protein]-peptidylproline (omega=0)</text>
        <dbReference type="Rhea" id="RHEA:16237"/>
        <dbReference type="Rhea" id="RHEA-COMP:10747"/>
        <dbReference type="Rhea" id="RHEA-COMP:10748"/>
        <dbReference type="ChEBI" id="CHEBI:83833"/>
        <dbReference type="ChEBI" id="CHEBI:83834"/>
        <dbReference type="EC" id="5.2.1.8"/>
    </reaction>
</comment>
<evidence type="ECO:0000256" key="6">
    <source>
        <dbReference type="ARBA" id="ARBA00023110"/>
    </source>
</evidence>
<dbReference type="InterPro" id="IPR027304">
    <property type="entry name" value="Trigger_fact/SurA_dom_sf"/>
</dbReference>
<evidence type="ECO:0000256" key="9">
    <source>
        <dbReference type="ARBA" id="ARBA00029986"/>
    </source>
</evidence>
<evidence type="ECO:0000256" key="2">
    <source>
        <dbReference type="ARBA" id="ARBA00004496"/>
    </source>
</evidence>
<feature type="domain" description="Trigger factor ribosome-binding bacterial" evidence="11">
    <location>
        <begin position="39"/>
        <end position="152"/>
    </location>
</feature>
<dbReference type="PANTHER" id="PTHR30560:SF3">
    <property type="entry name" value="TRIGGER FACTOR-LIKE PROTEIN TIG, CHLOROPLASTIC"/>
    <property type="match status" value="1"/>
</dbReference>
<dbReference type="Gene3D" id="1.10.3120.10">
    <property type="entry name" value="Trigger factor, C-terminal domain"/>
    <property type="match status" value="1"/>
</dbReference>
<dbReference type="GO" id="GO:0015031">
    <property type="term" value="P:protein transport"/>
    <property type="evidence" value="ECO:0007669"/>
    <property type="project" value="InterPro"/>
</dbReference>
<gene>
    <name evidence="13" type="ORF">COT75_00450</name>
</gene>
<dbReference type="PANTHER" id="PTHR30560">
    <property type="entry name" value="TRIGGER FACTOR CHAPERONE AND PEPTIDYL-PROLYL CIS/TRANS ISOMERASE"/>
    <property type="match status" value="1"/>
</dbReference>
<feature type="compositionally biased region" description="Basic residues" evidence="10">
    <location>
        <begin position="11"/>
        <end position="23"/>
    </location>
</feature>
<dbReference type="GO" id="GO:0043335">
    <property type="term" value="P:protein unfolding"/>
    <property type="evidence" value="ECO:0007669"/>
    <property type="project" value="TreeGrafter"/>
</dbReference>
<dbReference type="EC" id="5.2.1.8" evidence="4"/>
<keyword evidence="6" id="KW-0697">Rotamase</keyword>
<dbReference type="InterPro" id="IPR036611">
    <property type="entry name" value="Trigger_fac_ribosome-bd_sf"/>
</dbReference>
<dbReference type="GO" id="GO:0051083">
    <property type="term" value="P:'de novo' cotranslational protein folding"/>
    <property type="evidence" value="ECO:0007669"/>
    <property type="project" value="TreeGrafter"/>
</dbReference>
<keyword evidence="7" id="KW-0143">Chaperone</keyword>
<sequence length="315" mass="36399">MIKLENMATKTKAKSKRAKKSTPKNKSESLKGKLTWLPKKTFELEFTIPWKKVSLTYSKVLSEIAKKAEIKGFRKGKAPIKLVEKSLDKQTLYRQVLEKLLPETYQEEVKKHNLRPILSPKVTPLSSDENKDWTFKAQSCEMPEVKLGNYEKEIRGVGAKAKIWTPDKGKEDLSNQKKNYDERLKLVTKTLMKEVKTEISNLIIEDEVNRMLSRLLDQVNKLGMTIDQYLTSKGSSIQKLREEYQEQADKTLKMEFTLQAIVNARQIKVESKEIEMMIQATPDKKIQEKLNTPMQKAYIAAILAKRKALDYLMSL</sequence>
<dbReference type="Gene3D" id="3.30.70.1050">
    <property type="entry name" value="Trigger factor ribosome-binding domain"/>
    <property type="match status" value="1"/>
</dbReference>
<feature type="region of interest" description="Disordered" evidence="10">
    <location>
        <begin position="1"/>
        <end position="30"/>
    </location>
</feature>
<dbReference type="AlphaFoldDB" id="A0A2H0WAF7"/>
<dbReference type="InterPro" id="IPR008881">
    <property type="entry name" value="Trigger_fac_ribosome-bd_bac"/>
</dbReference>
<dbReference type="GO" id="GO:0003755">
    <property type="term" value="F:peptidyl-prolyl cis-trans isomerase activity"/>
    <property type="evidence" value="ECO:0007669"/>
    <property type="project" value="UniProtKB-KW"/>
</dbReference>
<dbReference type="InterPro" id="IPR037041">
    <property type="entry name" value="Trigger_fac_C_sf"/>
</dbReference>
<organism evidence="13 14">
    <name type="scientific">Candidatus Beckwithbacteria bacterium CG10_big_fil_rev_8_21_14_0_10_34_10</name>
    <dbReference type="NCBI Taxonomy" id="1974495"/>
    <lineage>
        <taxon>Bacteria</taxon>
        <taxon>Candidatus Beckwithiibacteriota</taxon>
    </lineage>
</organism>
<name>A0A2H0WAF7_9BACT</name>
<evidence type="ECO:0000256" key="1">
    <source>
        <dbReference type="ARBA" id="ARBA00000971"/>
    </source>
</evidence>
<comment type="caution">
    <text evidence="13">The sequence shown here is derived from an EMBL/GenBank/DDBJ whole genome shotgun (WGS) entry which is preliminary data.</text>
</comment>
<dbReference type="Pfam" id="PF05697">
    <property type="entry name" value="Trigger_N"/>
    <property type="match status" value="1"/>
</dbReference>
<dbReference type="SUPFAM" id="SSF109998">
    <property type="entry name" value="Triger factor/SurA peptide-binding domain-like"/>
    <property type="match status" value="1"/>
</dbReference>
<evidence type="ECO:0000256" key="3">
    <source>
        <dbReference type="ARBA" id="ARBA00005464"/>
    </source>
</evidence>
<accession>A0A2H0WAF7</accession>
<evidence type="ECO:0000313" key="14">
    <source>
        <dbReference type="Proteomes" id="UP000230093"/>
    </source>
</evidence>
<evidence type="ECO:0000256" key="5">
    <source>
        <dbReference type="ARBA" id="ARBA00016902"/>
    </source>
</evidence>
<evidence type="ECO:0000256" key="8">
    <source>
        <dbReference type="ARBA" id="ARBA00023235"/>
    </source>
</evidence>
<dbReference type="GO" id="GO:0005737">
    <property type="term" value="C:cytoplasm"/>
    <property type="evidence" value="ECO:0007669"/>
    <property type="project" value="UniProtKB-SubCell"/>
</dbReference>
<dbReference type="EMBL" id="PEZT01000001">
    <property type="protein sequence ID" value="PIS09654.1"/>
    <property type="molecule type" value="Genomic_DNA"/>
</dbReference>
<evidence type="ECO:0000256" key="10">
    <source>
        <dbReference type="SAM" id="MobiDB-lite"/>
    </source>
</evidence>
<protein>
    <recommendedName>
        <fullName evidence="5">Trigger factor</fullName>
        <ecNumber evidence="4">5.2.1.8</ecNumber>
    </recommendedName>
    <alternativeName>
        <fullName evidence="9">PPIase</fullName>
    </alternativeName>
</protein>
<keyword evidence="8" id="KW-0413">Isomerase</keyword>
<evidence type="ECO:0000256" key="7">
    <source>
        <dbReference type="ARBA" id="ARBA00023186"/>
    </source>
</evidence>